<protein>
    <submittedName>
        <fullName evidence="4">Nucleoside hydrolase</fullName>
    </submittedName>
</protein>
<evidence type="ECO:0000313" key="5">
    <source>
        <dbReference type="Proteomes" id="UP001519887"/>
    </source>
</evidence>
<name>A0ABS7C135_9BACL</name>
<evidence type="ECO:0000256" key="2">
    <source>
        <dbReference type="ARBA" id="ARBA00023295"/>
    </source>
</evidence>
<dbReference type="Pfam" id="PF01156">
    <property type="entry name" value="IU_nuc_hydro"/>
    <property type="match status" value="1"/>
</dbReference>
<dbReference type="GO" id="GO:0016787">
    <property type="term" value="F:hydrolase activity"/>
    <property type="evidence" value="ECO:0007669"/>
    <property type="project" value="UniProtKB-KW"/>
</dbReference>
<evidence type="ECO:0000259" key="3">
    <source>
        <dbReference type="Pfam" id="PF01156"/>
    </source>
</evidence>
<dbReference type="PANTHER" id="PTHR12304">
    <property type="entry name" value="INOSINE-URIDINE PREFERRING NUCLEOSIDE HYDROLASE"/>
    <property type="match status" value="1"/>
</dbReference>
<evidence type="ECO:0000256" key="1">
    <source>
        <dbReference type="ARBA" id="ARBA00022801"/>
    </source>
</evidence>
<dbReference type="Gene3D" id="3.90.245.10">
    <property type="entry name" value="Ribonucleoside hydrolase-like"/>
    <property type="match status" value="1"/>
</dbReference>
<dbReference type="PANTHER" id="PTHR12304:SF4">
    <property type="entry name" value="URIDINE NUCLEOSIDASE"/>
    <property type="match status" value="1"/>
</dbReference>
<dbReference type="InterPro" id="IPR023186">
    <property type="entry name" value="IUNH"/>
</dbReference>
<comment type="caution">
    <text evidence="4">The sequence shown here is derived from an EMBL/GenBank/DDBJ whole genome shotgun (WGS) entry which is preliminary data.</text>
</comment>
<keyword evidence="1 4" id="KW-0378">Hydrolase</keyword>
<gene>
    <name evidence="4" type="ORF">K0U00_11275</name>
</gene>
<keyword evidence="5" id="KW-1185">Reference proteome</keyword>
<evidence type="ECO:0000313" key="4">
    <source>
        <dbReference type="EMBL" id="MBW7454611.1"/>
    </source>
</evidence>
<organism evidence="4 5">
    <name type="scientific">Paenibacillus sepulcri</name>
    <dbReference type="NCBI Taxonomy" id="359917"/>
    <lineage>
        <taxon>Bacteria</taxon>
        <taxon>Bacillati</taxon>
        <taxon>Bacillota</taxon>
        <taxon>Bacilli</taxon>
        <taxon>Bacillales</taxon>
        <taxon>Paenibacillaceae</taxon>
        <taxon>Paenibacillus</taxon>
    </lineage>
</organism>
<sequence length="306" mass="34823">MPLLFPMLTNEERVRRLEPPKRTVRAVLDTDTYNEIDDQFAVVYALLSPERLKMEAFYAAPFHNELSDGPKDGMEKSYKELTKILGLMNSGIPAYPGSDRYLSGPDTPVESEAARNLVERAMASSEDDPLYVLSIGAITNVASAILMEPEIIRKIVVVWLGGHSFQWNDTREFNLFQDIHASRTIMDCGVPLVLIPCMGVTTHLLTTLSEIRDYVKDQGEIGHYLYEVYRDCITDHKGSSRVIWDISTVAFMNNENWTPSSLVPSPHISEDFRWGMDSSRHLIRYVNHIHRDPVFKDLFAKLQTKG</sequence>
<dbReference type="InterPro" id="IPR036452">
    <property type="entry name" value="Ribo_hydro-like"/>
</dbReference>
<keyword evidence="2" id="KW-0326">Glycosidase</keyword>
<dbReference type="RefSeq" id="WP_210037355.1">
    <property type="nucleotide sequence ID" value="NZ_JBHLVU010000004.1"/>
</dbReference>
<dbReference type="EMBL" id="JAHZIK010000224">
    <property type="protein sequence ID" value="MBW7454611.1"/>
    <property type="molecule type" value="Genomic_DNA"/>
</dbReference>
<reference evidence="4 5" key="1">
    <citation type="submission" date="2021-07" db="EMBL/GenBank/DDBJ databases">
        <title>Paenibacillus radiodurans sp. nov., isolated from the southeastern edge of Tengger Desert.</title>
        <authorList>
            <person name="Zhang G."/>
        </authorList>
    </citation>
    <scope>NUCLEOTIDE SEQUENCE [LARGE SCALE GENOMIC DNA]</scope>
    <source>
        <strain evidence="4 5">CCM 7311</strain>
    </source>
</reference>
<proteinExistence type="predicted"/>
<dbReference type="InterPro" id="IPR001910">
    <property type="entry name" value="Inosine/uridine_hydrolase_dom"/>
</dbReference>
<feature type="domain" description="Inosine/uridine-preferring nucleoside hydrolase" evidence="3">
    <location>
        <begin position="27"/>
        <end position="254"/>
    </location>
</feature>
<accession>A0ABS7C135</accession>
<dbReference type="Proteomes" id="UP001519887">
    <property type="component" value="Unassembled WGS sequence"/>
</dbReference>
<dbReference type="SUPFAM" id="SSF53590">
    <property type="entry name" value="Nucleoside hydrolase"/>
    <property type="match status" value="1"/>
</dbReference>